<accession>A0ABS3G028</accession>
<evidence type="ECO:0000259" key="1">
    <source>
        <dbReference type="Pfam" id="PF13649"/>
    </source>
</evidence>
<dbReference type="Gene3D" id="3.40.50.150">
    <property type="entry name" value="Vaccinia Virus protein VP39"/>
    <property type="match status" value="1"/>
</dbReference>
<dbReference type="Proteomes" id="UP000664044">
    <property type="component" value="Unassembled WGS sequence"/>
</dbReference>
<reference evidence="2 3" key="1">
    <citation type="submission" date="2021-03" db="EMBL/GenBank/DDBJ databases">
        <title>Muricauda lutimaris sp. nov. and Muricauda ruestringensis sp. nov, two marine members of the Flavobacteriaceae isolated from deep sea sediments of Western Pacific.</title>
        <authorList>
            <person name="Zhao S."/>
            <person name="Liu R."/>
        </authorList>
    </citation>
    <scope>NUCLEOTIDE SEQUENCE [LARGE SCALE GENOMIC DNA]</scope>
    <source>
        <strain evidence="2 3">BC31-1-A7</strain>
    </source>
</reference>
<dbReference type="GO" id="GO:0008168">
    <property type="term" value="F:methyltransferase activity"/>
    <property type="evidence" value="ECO:0007669"/>
    <property type="project" value="UniProtKB-KW"/>
</dbReference>
<gene>
    <name evidence="2" type="ORF">J0656_01850</name>
</gene>
<feature type="domain" description="Methyltransferase" evidence="1">
    <location>
        <begin position="44"/>
        <end position="127"/>
    </location>
</feature>
<protein>
    <submittedName>
        <fullName evidence="2">Class I SAM-dependent methyltransferase</fullName>
    </submittedName>
</protein>
<comment type="caution">
    <text evidence="2">The sequence shown here is derived from an EMBL/GenBank/DDBJ whole genome shotgun (WGS) entry which is preliminary data.</text>
</comment>
<evidence type="ECO:0000313" key="2">
    <source>
        <dbReference type="EMBL" id="MBO0352744.1"/>
    </source>
</evidence>
<keyword evidence="2" id="KW-0808">Transferase</keyword>
<name>A0ABS3G028_9FLAO</name>
<sequence>MENTEWKGHYNKLEKSCALPSTTLCKAIQLINEGFDPPQEIQAVDLGCGNGVDTAAMLQEGYHVLAIDKEPDALRHIAKTLAPRYSGKLRVLLSPFEDLDELPANNLVNASFCLPFCPPDHFAPFWSLISQSILPGRYFSGHFFGPRDSWSSNTQMTFHTKQAVEALFRGFQLSYFEETAKNGKTISGKDKFWHVFHVVAQKEKVLE</sequence>
<dbReference type="InterPro" id="IPR029063">
    <property type="entry name" value="SAM-dependent_MTases_sf"/>
</dbReference>
<dbReference type="EMBL" id="JAFLNL010000001">
    <property type="protein sequence ID" value="MBO0352744.1"/>
    <property type="molecule type" value="Genomic_DNA"/>
</dbReference>
<dbReference type="SUPFAM" id="SSF53335">
    <property type="entry name" value="S-adenosyl-L-methionine-dependent methyltransferases"/>
    <property type="match status" value="1"/>
</dbReference>
<dbReference type="RefSeq" id="WP_207031101.1">
    <property type="nucleotide sequence ID" value="NZ_CP159476.1"/>
</dbReference>
<keyword evidence="3" id="KW-1185">Reference proteome</keyword>
<organism evidence="2 3">
    <name type="scientific">Flagellimonas aurea</name>
    <dbReference type="NCBI Taxonomy" id="2915619"/>
    <lineage>
        <taxon>Bacteria</taxon>
        <taxon>Pseudomonadati</taxon>
        <taxon>Bacteroidota</taxon>
        <taxon>Flavobacteriia</taxon>
        <taxon>Flavobacteriales</taxon>
        <taxon>Flavobacteriaceae</taxon>
        <taxon>Flagellimonas</taxon>
    </lineage>
</organism>
<evidence type="ECO:0000313" key="3">
    <source>
        <dbReference type="Proteomes" id="UP000664044"/>
    </source>
</evidence>
<proteinExistence type="predicted"/>
<dbReference type="Pfam" id="PF13649">
    <property type="entry name" value="Methyltransf_25"/>
    <property type="match status" value="1"/>
</dbReference>
<keyword evidence="2" id="KW-0489">Methyltransferase</keyword>
<dbReference type="CDD" id="cd02440">
    <property type="entry name" value="AdoMet_MTases"/>
    <property type="match status" value="1"/>
</dbReference>
<dbReference type="GO" id="GO:0032259">
    <property type="term" value="P:methylation"/>
    <property type="evidence" value="ECO:0007669"/>
    <property type="project" value="UniProtKB-KW"/>
</dbReference>
<dbReference type="InterPro" id="IPR041698">
    <property type="entry name" value="Methyltransf_25"/>
</dbReference>